<accession>A0A7R8VFB4</accession>
<dbReference type="EMBL" id="OA565621">
    <property type="protein sequence ID" value="CAD7197385.1"/>
    <property type="molecule type" value="Genomic_DNA"/>
</dbReference>
<sequence length="90" mass="9872">MKEVVLSISHSLLISSNIMKPKSGNWAVTIDLIQETTITSLSNSNNVNGESDLPAPMSVFVPQSAVMLMATLSVSEPRELRSARMRSRNR</sequence>
<evidence type="ECO:0000313" key="1">
    <source>
        <dbReference type="EMBL" id="CAD7197385.1"/>
    </source>
</evidence>
<name>A0A7R8VFB4_TIMDO</name>
<organism evidence="1">
    <name type="scientific">Timema douglasi</name>
    <name type="common">Walking stick</name>
    <dbReference type="NCBI Taxonomy" id="61478"/>
    <lineage>
        <taxon>Eukaryota</taxon>
        <taxon>Metazoa</taxon>
        <taxon>Ecdysozoa</taxon>
        <taxon>Arthropoda</taxon>
        <taxon>Hexapoda</taxon>
        <taxon>Insecta</taxon>
        <taxon>Pterygota</taxon>
        <taxon>Neoptera</taxon>
        <taxon>Polyneoptera</taxon>
        <taxon>Phasmatodea</taxon>
        <taxon>Timematodea</taxon>
        <taxon>Timematoidea</taxon>
        <taxon>Timematidae</taxon>
        <taxon>Timema</taxon>
    </lineage>
</organism>
<gene>
    <name evidence="1" type="ORF">TDIB3V08_LOCUS3693</name>
</gene>
<reference evidence="1" key="1">
    <citation type="submission" date="2020-11" db="EMBL/GenBank/DDBJ databases">
        <authorList>
            <person name="Tran Van P."/>
        </authorList>
    </citation>
    <scope>NUCLEOTIDE SEQUENCE</scope>
</reference>
<proteinExistence type="predicted"/>
<dbReference type="AlphaFoldDB" id="A0A7R8VFB4"/>
<protein>
    <submittedName>
        <fullName evidence="1">Uncharacterized protein</fullName>
    </submittedName>
</protein>